<dbReference type="GO" id="GO:0030427">
    <property type="term" value="C:site of polarized growth"/>
    <property type="evidence" value="ECO:0000318"/>
    <property type="project" value="GO_Central"/>
</dbReference>
<evidence type="ECO:0000256" key="5">
    <source>
        <dbReference type="ARBA" id="ARBA00023054"/>
    </source>
</evidence>
<protein>
    <submittedName>
        <fullName evidence="12">Drebrin-like protein</fullName>
    </submittedName>
</protein>
<evidence type="ECO:0000256" key="2">
    <source>
        <dbReference type="ARBA" id="ARBA00011039"/>
    </source>
</evidence>
<dbReference type="GO" id="GO:0030425">
    <property type="term" value="C:dendrite"/>
    <property type="evidence" value="ECO:0000318"/>
    <property type="project" value="GO_Central"/>
</dbReference>
<keyword evidence="13" id="KW-1185">Reference proteome</keyword>
<feature type="region of interest" description="Disordered" evidence="9">
    <location>
        <begin position="313"/>
        <end position="349"/>
    </location>
</feature>
<dbReference type="InterPro" id="IPR002108">
    <property type="entry name" value="ADF-H"/>
</dbReference>
<dbReference type="PANTHER" id="PTHR10829:SF25">
    <property type="entry name" value="DREBRIN-LIKE PROTEIN"/>
    <property type="match status" value="1"/>
</dbReference>
<evidence type="ECO:0000256" key="8">
    <source>
        <dbReference type="PROSITE-ProRule" id="PRU00192"/>
    </source>
</evidence>
<keyword evidence="4" id="KW-0963">Cytoplasm</keyword>
<reference evidence="12 13" key="1">
    <citation type="journal article" date="2008" name="Nature">
        <title>The genome of the model beetle and pest Tribolium castaneum.</title>
        <authorList>
            <consortium name="Tribolium Genome Sequencing Consortium"/>
            <person name="Richards S."/>
            <person name="Gibbs R.A."/>
            <person name="Weinstock G.M."/>
            <person name="Brown S.J."/>
            <person name="Denell R."/>
            <person name="Beeman R.W."/>
            <person name="Gibbs R."/>
            <person name="Beeman R.W."/>
            <person name="Brown S.J."/>
            <person name="Bucher G."/>
            <person name="Friedrich M."/>
            <person name="Grimmelikhuijzen C.J."/>
            <person name="Klingler M."/>
            <person name="Lorenzen M."/>
            <person name="Richards S."/>
            <person name="Roth S."/>
            <person name="Schroder R."/>
            <person name="Tautz D."/>
            <person name="Zdobnov E.M."/>
            <person name="Muzny D."/>
            <person name="Gibbs R.A."/>
            <person name="Weinstock G.M."/>
            <person name="Attaway T."/>
            <person name="Bell S."/>
            <person name="Buhay C.J."/>
            <person name="Chandrabose M.N."/>
            <person name="Chavez D."/>
            <person name="Clerk-Blankenburg K.P."/>
            <person name="Cree A."/>
            <person name="Dao M."/>
            <person name="Davis C."/>
            <person name="Chacko J."/>
            <person name="Dinh H."/>
            <person name="Dugan-Rocha S."/>
            <person name="Fowler G."/>
            <person name="Garner T.T."/>
            <person name="Garnes J."/>
            <person name="Gnirke A."/>
            <person name="Hawes A."/>
            <person name="Hernandez J."/>
            <person name="Hines S."/>
            <person name="Holder M."/>
            <person name="Hume J."/>
            <person name="Jhangiani S.N."/>
            <person name="Joshi V."/>
            <person name="Khan Z.M."/>
            <person name="Jackson L."/>
            <person name="Kovar C."/>
            <person name="Kowis A."/>
            <person name="Lee S."/>
            <person name="Lewis L.R."/>
            <person name="Margolis J."/>
            <person name="Morgan M."/>
            <person name="Nazareth L.V."/>
            <person name="Nguyen N."/>
            <person name="Okwuonu G."/>
            <person name="Parker D."/>
            <person name="Richards S."/>
            <person name="Ruiz S.J."/>
            <person name="Santibanez J."/>
            <person name="Savard J."/>
            <person name="Scherer S.E."/>
            <person name="Schneider B."/>
            <person name="Sodergren E."/>
            <person name="Tautz D."/>
            <person name="Vattahil S."/>
            <person name="Villasana D."/>
            <person name="White C.S."/>
            <person name="Wright R."/>
            <person name="Park Y."/>
            <person name="Beeman R.W."/>
            <person name="Lord J."/>
            <person name="Oppert B."/>
            <person name="Lorenzen M."/>
            <person name="Brown S."/>
            <person name="Wang L."/>
            <person name="Savard J."/>
            <person name="Tautz D."/>
            <person name="Richards S."/>
            <person name="Weinstock G."/>
            <person name="Gibbs R.A."/>
            <person name="Liu Y."/>
            <person name="Worley K."/>
            <person name="Weinstock G."/>
            <person name="Elsik C.G."/>
            <person name="Reese J.T."/>
            <person name="Elhaik E."/>
            <person name="Landan G."/>
            <person name="Graur D."/>
            <person name="Arensburger P."/>
            <person name="Atkinson P."/>
            <person name="Beeman R.W."/>
            <person name="Beidler J."/>
            <person name="Brown S.J."/>
            <person name="Demuth J.P."/>
            <person name="Drury D.W."/>
            <person name="Du Y.Z."/>
            <person name="Fujiwara H."/>
            <person name="Lorenzen M."/>
            <person name="Maselli V."/>
            <person name="Osanai M."/>
            <person name="Park Y."/>
            <person name="Robertson H.M."/>
            <person name="Tu Z."/>
            <person name="Wang J.J."/>
            <person name="Wang S."/>
            <person name="Richards S."/>
            <person name="Song H."/>
            <person name="Zhang L."/>
            <person name="Sodergren E."/>
            <person name="Werner D."/>
            <person name="Stanke M."/>
            <person name="Morgenstern B."/>
            <person name="Solovyev V."/>
            <person name="Kosarev P."/>
            <person name="Brown G."/>
            <person name="Chen H.C."/>
            <person name="Ermolaeva O."/>
            <person name="Hlavina W."/>
            <person name="Kapustin Y."/>
            <person name="Kiryutin B."/>
            <person name="Kitts P."/>
            <person name="Maglott D."/>
            <person name="Pruitt K."/>
            <person name="Sapojnikov V."/>
            <person name="Souvorov A."/>
            <person name="Mackey A.J."/>
            <person name="Waterhouse R.M."/>
            <person name="Wyder S."/>
            <person name="Zdobnov E.M."/>
            <person name="Zdobnov E.M."/>
            <person name="Wyder S."/>
            <person name="Kriventseva E.V."/>
            <person name="Kadowaki T."/>
            <person name="Bork P."/>
            <person name="Aranda M."/>
            <person name="Bao R."/>
            <person name="Beermann A."/>
            <person name="Berns N."/>
            <person name="Bolognesi R."/>
            <person name="Bonneton F."/>
            <person name="Bopp D."/>
            <person name="Brown S.J."/>
            <person name="Bucher G."/>
            <person name="Butts T."/>
            <person name="Chaumot A."/>
            <person name="Denell R.E."/>
            <person name="Ferrier D.E."/>
            <person name="Friedrich M."/>
            <person name="Gordon C.M."/>
            <person name="Jindra M."/>
            <person name="Klingler M."/>
            <person name="Lan Q."/>
            <person name="Lattorff H.M."/>
            <person name="Laudet V."/>
            <person name="von Levetsow C."/>
            <person name="Liu Z."/>
            <person name="Lutz R."/>
            <person name="Lynch J.A."/>
            <person name="da Fonseca R.N."/>
            <person name="Posnien N."/>
            <person name="Reuter R."/>
            <person name="Roth S."/>
            <person name="Savard J."/>
            <person name="Schinko J.B."/>
            <person name="Schmitt C."/>
            <person name="Schoppmeier M."/>
            <person name="Schroder R."/>
            <person name="Shippy T.D."/>
            <person name="Simonnet F."/>
            <person name="Marques-Souza H."/>
            <person name="Tautz D."/>
            <person name="Tomoyasu Y."/>
            <person name="Trauner J."/>
            <person name="Van der Zee M."/>
            <person name="Vervoort M."/>
            <person name="Wittkopp N."/>
            <person name="Wimmer E.A."/>
            <person name="Yang X."/>
            <person name="Jones A.K."/>
            <person name="Sattelle D.B."/>
            <person name="Ebert P.R."/>
            <person name="Nelson D."/>
            <person name="Scott J.G."/>
            <person name="Beeman R.W."/>
            <person name="Muthukrishnan S."/>
            <person name="Kramer K.J."/>
            <person name="Arakane Y."/>
            <person name="Beeman R.W."/>
            <person name="Zhu Q."/>
            <person name="Hogenkamp D."/>
            <person name="Dixit R."/>
            <person name="Oppert B."/>
            <person name="Jiang H."/>
            <person name="Zou Z."/>
            <person name="Marshall J."/>
            <person name="Elpidina E."/>
            <person name="Vinokurov K."/>
            <person name="Oppert C."/>
            <person name="Zou Z."/>
            <person name="Evans J."/>
            <person name="Lu Z."/>
            <person name="Zhao P."/>
            <person name="Sumathipala N."/>
            <person name="Altincicek B."/>
            <person name="Vilcinskas A."/>
            <person name="Williams M."/>
            <person name="Hultmark D."/>
            <person name="Hetru C."/>
            <person name="Jiang H."/>
            <person name="Grimmelikhuijzen C.J."/>
            <person name="Hauser F."/>
            <person name="Cazzamali G."/>
            <person name="Williamson M."/>
            <person name="Park Y."/>
            <person name="Li B."/>
            <person name="Tanaka Y."/>
            <person name="Predel R."/>
            <person name="Neupert S."/>
            <person name="Schachtner J."/>
            <person name="Verleyen P."/>
            <person name="Raible F."/>
            <person name="Bork P."/>
            <person name="Friedrich M."/>
            <person name="Walden K.K."/>
            <person name="Robertson H.M."/>
            <person name="Angeli S."/>
            <person name="Foret S."/>
            <person name="Bucher G."/>
            <person name="Schuetz S."/>
            <person name="Maleszka R."/>
            <person name="Wimmer E.A."/>
            <person name="Beeman R.W."/>
            <person name="Lorenzen M."/>
            <person name="Tomoyasu Y."/>
            <person name="Miller S.C."/>
            <person name="Grossmann D."/>
            <person name="Bucher G."/>
        </authorList>
    </citation>
    <scope>NUCLEOTIDE SEQUENCE [LARGE SCALE GENOMIC DNA]</scope>
    <source>
        <strain evidence="12 13">Georgia GA2</strain>
    </source>
</reference>
<dbReference type="GO" id="GO:0045773">
    <property type="term" value="P:positive regulation of axon extension"/>
    <property type="evidence" value="ECO:0000318"/>
    <property type="project" value="GO_Central"/>
</dbReference>
<dbReference type="InParanoid" id="D6WEZ2"/>
<dbReference type="GO" id="GO:0030864">
    <property type="term" value="C:cortical actin cytoskeleton"/>
    <property type="evidence" value="ECO:0000318"/>
    <property type="project" value="GO_Central"/>
</dbReference>
<evidence type="ECO:0000313" key="12">
    <source>
        <dbReference type="EMBL" id="EFA00313.1"/>
    </source>
</evidence>
<dbReference type="Pfam" id="PF00241">
    <property type="entry name" value="Cofilin_ADF"/>
    <property type="match status" value="1"/>
</dbReference>
<dbReference type="SMART" id="SM00326">
    <property type="entry name" value="SH3"/>
    <property type="match status" value="1"/>
</dbReference>
<dbReference type="FunCoup" id="D6WEZ2">
    <property type="interactions" value="1119"/>
</dbReference>
<dbReference type="PRINTS" id="PR00452">
    <property type="entry name" value="SH3DOMAIN"/>
</dbReference>
<proteinExistence type="inferred from homology"/>
<evidence type="ECO:0000313" key="13">
    <source>
        <dbReference type="Proteomes" id="UP000007266"/>
    </source>
</evidence>
<evidence type="ECO:0000256" key="6">
    <source>
        <dbReference type="ARBA" id="ARBA00023203"/>
    </source>
</evidence>
<dbReference type="PhylomeDB" id="D6WEZ2"/>
<dbReference type="CDD" id="cd11960">
    <property type="entry name" value="SH3_Abp1_eu"/>
    <property type="match status" value="1"/>
</dbReference>
<dbReference type="Proteomes" id="UP000007266">
    <property type="component" value="Linkage group 3"/>
</dbReference>
<dbReference type="SMART" id="SM00102">
    <property type="entry name" value="ADF"/>
    <property type="match status" value="1"/>
</dbReference>
<feature type="domain" description="SH3" evidence="10">
    <location>
        <begin position="383"/>
        <end position="442"/>
    </location>
</feature>
<dbReference type="KEGG" id="tca:655340"/>
<dbReference type="PROSITE" id="PS51263">
    <property type="entry name" value="ADF_H"/>
    <property type="match status" value="1"/>
</dbReference>
<accession>D6WEZ2</accession>
<dbReference type="GO" id="GO:0030833">
    <property type="term" value="P:regulation of actin filament polymerization"/>
    <property type="evidence" value="ECO:0000318"/>
    <property type="project" value="GO_Central"/>
</dbReference>
<dbReference type="PANTHER" id="PTHR10829">
    <property type="entry name" value="CORTACTIN AND DREBRIN"/>
    <property type="match status" value="1"/>
</dbReference>
<name>D6WEZ2_TRICA</name>
<feature type="domain" description="ADF-H" evidence="11">
    <location>
        <begin position="2"/>
        <end position="133"/>
    </location>
</feature>
<dbReference type="SUPFAM" id="SSF55753">
    <property type="entry name" value="Actin depolymerizing proteins"/>
    <property type="match status" value="1"/>
</dbReference>
<dbReference type="GO" id="GO:0061003">
    <property type="term" value="P:positive regulation of dendritic spine morphogenesis"/>
    <property type="evidence" value="ECO:0000318"/>
    <property type="project" value="GO_Central"/>
</dbReference>
<dbReference type="GO" id="GO:0048812">
    <property type="term" value="P:neuron projection morphogenesis"/>
    <property type="evidence" value="ECO:0000318"/>
    <property type="project" value="GO_Central"/>
</dbReference>
<dbReference type="AlphaFoldDB" id="D6WEZ2"/>
<dbReference type="GO" id="GO:0098974">
    <property type="term" value="P:postsynaptic actin cytoskeleton organization"/>
    <property type="evidence" value="ECO:0000318"/>
    <property type="project" value="GO_Central"/>
</dbReference>
<dbReference type="HOGENOM" id="CLU_013085_0_1_1"/>
<feature type="region of interest" description="Disordered" evidence="9">
    <location>
        <begin position="180"/>
        <end position="201"/>
    </location>
</feature>
<dbReference type="STRING" id="7070.D6WEZ2"/>
<dbReference type="SUPFAM" id="SSF50044">
    <property type="entry name" value="SH3-domain"/>
    <property type="match status" value="1"/>
</dbReference>
<dbReference type="GO" id="GO:0030027">
    <property type="term" value="C:lamellipodium"/>
    <property type="evidence" value="ECO:0000318"/>
    <property type="project" value="GO_Central"/>
</dbReference>
<dbReference type="InterPro" id="IPR029006">
    <property type="entry name" value="ADF-H/Gelsolin-like_dom_sf"/>
</dbReference>
<organism evidence="12 13">
    <name type="scientific">Tribolium castaneum</name>
    <name type="common">Red flour beetle</name>
    <dbReference type="NCBI Taxonomy" id="7070"/>
    <lineage>
        <taxon>Eukaryota</taxon>
        <taxon>Metazoa</taxon>
        <taxon>Ecdysozoa</taxon>
        <taxon>Arthropoda</taxon>
        <taxon>Hexapoda</taxon>
        <taxon>Insecta</taxon>
        <taxon>Pterygota</taxon>
        <taxon>Neoptera</taxon>
        <taxon>Endopterygota</taxon>
        <taxon>Coleoptera</taxon>
        <taxon>Polyphaga</taxon>
        <taxon>Cucujiformia</taxon>
        <taxon>Tenebrionidae</taxon>
        <taxon>Tenebrionidae incertae sedis</taxon>
        <taxon>Tribolium</taxon>
    </lineage>
</organism>
<dbReference type="GO" id="GO:0051015">
    <property type="term" value="F:actin filament binding"/>
    <property type="evidence" value="ECO:0000318"/>
    <property type="project" value="GO_Central"/>
</dbReference>
<keyword evidence="7" id="KW-0206">Cytoskeleton</keyword>
<dbReference type="OMA" id="FKEPRGA"/>
<gene>
    <name evidence="12" type="primary">AUGUSTUS-3.0.2_03149</name>
    <name evidence="12" type="ORF">TcasGA2_TC003149</name>
</gene>
<dbReference type="Pfam" id="PF14604">
    <property type="entry name" value="SH3_9"/>
    <property type="match status" value="1"/>
</dbReference>
<dbReference type="CDD" id="cd11281">
    <property type="entry name" value="ADF_drebrin_like"/>
    <property type="match status" value="1"/>
</dbReference>
<dbReference type="InterPro" id="IPR001452">
    <property type="entry name" value="SH3_domain"/>
</dbReference>
<comment type="similarity">
    <text evidence="2">Belongs to the ABP1 family.</text>
</comment>
<comment type="subcellular location">
    <subcellularLocation>
        <location evidence="1">Cytoplasm</location>
        <location evidence="1">Cytoskeleton</location>
    </subcellularLocation>
</comment>
<keyword evidence="3 8" id="KW-0728">SH3 domain</keyword>
<evidence type="ECO:0000259" key="11">
    <source>
        <dbReference type="PROSITE" id="PS51263"/>
    </source>
</evidence>
<dbReference type="InterPro" id="IPR036028">
    <property type="entry name" value="SH3-like_dom_sf"/>
</dbReference>
<dbReference type="Gene3D" id="3.40.20.10">
    <property type="entry name" value="Severin"/>
    <property type="match status" value="1"/>
</dbReference>
<dbReference type="EMBL" id="KQ971319">
    <property type="protein sequence ID" value="EFA00313.1"/>
    <property type="molecule type" value="Genomic_DNA"/>
</dbReference>
<dbReference type="PROSITE" id="PS50002">
    <property type="entry name" value="SH3"/>
    <property type="match status" value="1"/>
</dbReference>
<dbReference type="FunFam" id="2.30.30.40:FF:000046">
    <property type="entry name" value="Drebrin-like protein isoform B"/>
    <property type="match status" value="1"/>
</dbReference>
<evidence type="ECO:0000256" key="7">
    <source>
        <dbReference type="ARBA" id="ARBA00023212"/>
    </source>
</evidence>
<evidence type="ECO:0000256" key="9">
    <source>
        <dbReference type="SAM" id="MobiDB-lite"/>
    </source>
</evidence>
<keyword evidence="5" id="KW-0175">Coiled coil</keyword>
<evidence type="ECO:0000256" key="3">
    <source>
        <dbReference type="ARBA" id="ARBA00022443"/>
    </source>
</evidence>
<dbReference type="OrthoDB" id="5971719at2759"/>
<sequence>MSINLDKYRDELVSAWKDVLDAKTPTDWALFAYEGQTNVLKFVSKGSNGIEELTEDLNSGKIMYAFVKVNDPKTSLIKFVLINWQGEGANTVRKGISANHLRDIEKFFTGAHLTINARNEEEVEPQLIIDKVAKSGSAYSFKAPRAEIIEPTGPVGTTYQRVNPIKEINARERDQFWRKEEEEEKKRVEEERKRREMERMKNEEELRRRELEEAAKRDAEMSLRNNNIDQIKQAEKEAAVESVSGSNYDDDFPTRVNQSDVLRKQRNQEAHDLIAQRTIDARSVFEQHTVAGQKKVPEKPVRNSILKAQNQLSVENKLEESDDESDQFSTIKRSPKDVEKKSVTSPTTPQEVFEVRKEEPQEERVEQITDQQFVDEYLYEFSTPGLQARALYDYQAVDDTEISFDPGDIITNIDQVDKGWWQGLAPNGTYGLFPANYVELIQ</sequence>
<dbReference type="Gene3D" id="2.30.30.40">
    <property type="entry name" value="SH3 Domains"/>
    <property type="match status" value="1"/>
</dbReference>
<keyword evidence="6" id="KW-0009">Actin-binding</keyword>
<evidence type="ECO:0000259" key="10">
    <source>
        <dbReference type="PROSITE" id="PS50002"/>
    </source>
</evidence>
<dbReference type="FunFam" id="3.40.20.10:FF:000011">
    <property type="entry name" value="Drebrin-like protein B"/>
    <property type="match status" value="1"/>
</dbReference>
<dbReference type="eggNOG" id="KOG3655">
    <property type="taxonomic scope" value="Eukaryota"/>
</dbReference>
<dbReference type="GO" id="GO:0045211">
    <property type="term" value="C:postsynaptic membrane"/>
    <property type="evidence" value="ECO:0000318"/>
    <property type="project" value="GO_Central"/>
</dbReference>
<evidence type="ECO:0000256" key="1">
    <source>
        <dbReference type="ARBA" id="ARBA00004245"/>
    </source>
</evidence>
<reference evidence="12 13" key="2">
    <citation type="journal article" date="2010" name="Nucleic Acids Res.">
        <title>BeetleBase in 2010: revisions to provide comprehensive genomic information for Tribolium castaneum.</title>
        <authorList>
            <person name="Kim H.S."/>
            <person name="Murphy T."/>
            <person name="Xia J."/>
            <person name="Caragea D."/>
            <person name="Park Y."/>
            <person name="Beeman R.W."/>
            <person name="Lorenzen M.D."/>
            <person name="Butcher S."/>
            <person name="Manak J.R."/>
            <person name="Brown S.J."/>
        </authorList>
    </citation>
    <scope>GENOME REANNOTATION</scope>
    <source>
        <strain evidence="12 13">Georgia GA2</strain>
    </source>
</reference>
<dbReference type="InterPro" id="IPR035717">
    <property type="entry name" value="Drebrin-like_SH3"/>
</dbReference>
<dbReference type="GO" id="GO:0014069">
    <property type="term" value="C:postsynaptic density"/>
    <property type="evidence" value="ECO:0000318"/>
    <property type="project" value="GO_Central"/>
</dbReference>
<evidence type="ECO:0000256" key="4">
    <source>
        <dbReference type="ARBA" id="ARBA00022490"/>
    </source>
</evidence>